<gene>
    <name evidence="1" type="ORF">L8U58_09930</name>
</gene>
<dbReference type="RefSeq" id="WP_269955252.1">
    <property type="nucleotide sequence ID" value="NZ_JAKMUV010000019.1"/>
</dbReference>
<dbReference type="Proteomes" id="UP001146505">
    <property type="component" value="Unassembled WGS sequence"/>
</dbReference>
<name>A0A9X3M7W1_9CORY</name>
<evidence type="ECO:0000313" key="1">
    <source>
        <dbReference type="EMBL" id="MCZ9305831.1"/>
    </source>
</evidence>
<dbReference type="AlphaFoldDB" id="A0A9X3M7W1"/>
<dbReference type="GeneID" id="301813877"/>
<proteinExistence type="predicted"/>
<keyword evidence="2" id="KW-1185">Reference proteome</keyword>
<organism evidence="1 2">
    <name type="scientific">Corynebacterium macclintockiae</name>
    <dbReference type="NCBI Taxonomy" id="2913501"/>
    <lineage>
        <taxon>Bacteria</taxon>
        <taxon>Bacillati</taxon>
        <taxon>Actinomycetota</taxon>
        <taxon>Actinomycetes</taxon>
        <taxon>Mycobacteriales</taxon>
        <taxon>Corynebacteriaceae</taxon>
        <taxon>Corynebacterium</taxon>
    </lineage>
</organism>
<protein>
    <submittedName>
        <fullName evidence="1">Uncharacterized protein</fullName>
    </submittedName>
</protein>
<evidence type="ECO:0000313" key="2">
    <source>
        <dbReference type="Proteomes" id="UP001146505"/>
    </source>
</evidence>
<accession>A0A9X3M7W1</accession>
<comment type="caution">
    <text evidence="1">The sequence shown here is derived from an EMBL/GenBank/DDBJ whole genome shotgun (WGS) entry which is preliminary data.</text>
</comment>
<reference evidence="1" key="1">
    <citation type="submission" date="2022-02" db="EMBL/GenBank/DDBJ databases">
        <title>Corynebacterium sp. from urogenital microbiome.</title>
        <authorList>
            <person name="Cappelli E.A."/>
            <person name="Ribeiro T.G."/>
            <person name="Peixe L."/>
        </authorList>
    </citation>
    <scope>NUCLEOTIDE SEQUENCE</scope>
    <source>
        <strain evidence="1">C9Ua_112</strain>
    </source>
</reference>
<sequence>MNFQLDSFLQEYELFPTYGENKNLNEFTQNELAAFTQSFIDLESERFSIVYSALNGELPFETRKQRIVTLAELVDRSRNTDSKDPSAETLSLCYDFACAVRSFLHGIDPEIEWRYQLRSPRALSYAKPVLARKKFSGSGFIDARVTAYGTANNAIKHHQNIKEKVLDTLKRQIQSQFGIDVDFDE</sequence>
<dbReference type="EMBL" id="JAKMUV010000019">
    <property type="protein sequence ID" value="MCZ9305831.1"/>
    <property type="molecule type" value="Genomic_DNA"/>
</dbReference>